<gene>
    <name evidence="3" type="primary">LOC103514484</name>
</gene>
<dbReference type="KEGG" id="dci:103514484"/>
<protein>
    <submittedName>
        <fullName evidence="3">Uncharacterized protein LOC103514484</fullName>
    </submittedName>
</protein>
<reference evidence="3" key="1">
    <citation type="submission" date="2025-08" db="UniProtKB">
        <authorList>
            <consortium name="RefSeq"/>
        </authorList>
    </citation>
    <scope>IDENTIFICATION</scope>
</reference>
<keyword evidence="2" id="KW-1185">Reference proteome</keyword>
<evidence type="ECO:0000256" key="1">
    <source>
        <dbReference type="SAM" id="MobiDB-lite"/>
    </source>
</evidence>
<organism evidence="2 3">
    <name type="scientific">Diaphorina citri</name>
    <name type="common">Asian citrus psyllid</name>
    <dbReference type="NCBI Taxonomy" id="121845"/>
    <lineage>
        <taxon>Eukaryota</taxon>
        <taxon>Metazoa</taxon>
        <taxon>Ecdysozoa</taxon>
        <taxon>Arthropoda</taxon>
        <taxon>Hexapoda</taxon>
        <taxon>Insecta</taxon>
        <taxon>Pterygota</taxon>
        <taxon>Neoptera</taxon>
        <taxon>Paraneoptera</taxon>
        <taxon>Hemiptera</taxon>
        <taxon>Sternorrhyncha</taxon>
        <taxon>Psylloidea</taxon>
        <taxon>Psyllidae</taxon>
        <taxon>Diaphorininae</taxon>
        <taxon>Diaphorina</taxon>
    </lineage>
</organism>
<sequence>MHDPSLDAHDMLLSTVFCVGLYMTVQGTPTDQVASVRPMSQKHLTSVHNEPTVQADTVRSLSKSVRSANRNTTRKRQTRRKKVPVNASTVTGRQSGVTTQRPKLYMRAQPTTPGSTDYNTEDDVFASDPTFFKAMDEAIASVDEREKRREAILKAFQANATGHFKHWPFPYTDSAYIQVFNTLKMDVFRLWKNATRDFTELRREYAPESRSLHVAEMFTSYRRQGTRFYTVFGIEGWDGNIVEYPDLPYKYKENPGSEYSVPSEMVQTRDPRVHRFTYDESRNDLEPRVRLGRYGEWLVDFTNQMSMPDGPDKLHWPFKRCEKDPDNATIFLKDLETFDDRRRKRALSTVKMRRPKRSGGVVIKMLT</sequence>
<evidence type="ECO:0000313" key="3">
    <source>
        <dbReference type="RefSeq" id="XP_017301730.1"/>
    </source>
</evidence>
<dbReference type="GeneID" id="103514484"/>
<feature type="region of interest" description="Disordered" evidence="1">
    <location>
        <begin position="44"/>
        <end position="87"/>
    </location>
</feature>
<feature type="compositionally biased region" description="Polar residues" evidence="1">
    <location>
        <begin position="44"/>
        <end position="68"/>
    </location>
</feature>
<dbReference type="RefSeq" id="XP_017301730.1">
    <property type="nucleotide sequence ID" value="XM_017446241.2"/>
</dbReference>
<accession>A0A1S4EHQ7</accession>
<dbReference type="Proteomes" id="UP000079169">
    <property type="component" value="Unplaced"/>
</dbReference>
<proteinExistence type="predicted"/>
<dbReference type="AlphaFoldDB" id="A0A1S4EHQ7"/>
<evidence type="ECO:0000313" key="2">
    <source>
        <dbReference type="Proteomes" id="UP000079169"/>
    </source>
</evidence>
<name>A0A1S4EHQ7_DIACI</name>
<feature type="compositionally biased region" description="Basic residues" evidence="1">
    <location>
        <begin position="72"/>
        <end position="83"/>
    </location>
</feature>
<dbReference type="PaxDb" id="121845-A0A1S4EHQ7"/>